<dbReference type="EMBL" id="FTOB01000001">
    <property type="protein sequence ID" value="SIS37431.1"/>
    <property type="molecule type" value="Genomic_DNA"/>
</dbReference>
<keyword evidence="1" id="KW-0472">Membrane</keyword>
<keyword evidence="1" id="KW-0812">Transmembrane</keyword>
<accession>A0ABY1KHW4</accession>
<feature type="transmembrane region" description="Helical" evidence="1">
    <location>
        <begin position="75"/>
        <end position="96"/>
    </location>
</feature>
<organism evidence="2 3">
    <name type="scientific">Zobellia uliginosa</name>
    <dbReference type="NCBI Taxonomy" id="143224"/>
    <lineage>
        <taxon>Bacteria</taxon>
        <taxon>Pseudomonadati</taxon>
        <taxon>Bacteroidota</taxon>
        <taxon>Flavobacteriia</taxon>
        <taxon>Flavobacteriales</taxon>
        <taxon>Flavobacteriaceae</taxon>
        <taxon>Zobellia</taxon>
    </lineage>
</organism>
<evidence type="ECO:0000256" key="1">
    <source>
        <dbReference type="SAM" id="Phobius"/>
    </source>
</evidence>
<evidence type="ECO:0000313" key="2">
    <source>
        <dbReference type="EMBL" id="SIS37431.1"/>
    </source>
</evidence>
<name>A0ABY1KHW4_9FLAO</name>
<proteinExistence type="predicted"/>
<keyword evidence="3" id="KW-1185">Reference proteome</keyword>
<gene>
    <name evidence="2" type="ORF">SAMN05421766_101114</name>
</gene>
<sequence>MIPPNRTVPLMYQNRLLPERVLIQVVPPKPIIEQSLFQQVGRVFPKVVSLDGQFMFFILTRRLEPYLFGWQFHKIVASSPLIFVYSYAWSILLYLCPRAYSYLAYSNRGDGKNKHFLYTMHYTKAYLYILT</sequence>
<comment type="caution">
    <text evidence="2">The sequence shown here is derived from an EMBL/GenBank/DDBJ whole genome shotgun (WGS) entry which is preliminary data.</text>
</comment>
<protein>
    <submittedName>
        <fullName evidence="2">Uncharacterized protein</fullName>
    </submittedName>
</protein>
<reference evidence="2 3" key="1">
    <citation type="submission" date="2017-01" db="EMBL/GenBank/DDBJ databases">
        <authorList>
            <person name="Varghese N."/>
            <person name="Submissions S."/>
        </authorList>
    </citation>
    <scope>NUCLEOTIDE SEQUENCE [LARGE SCALE GENOMIC DNA]</scope>
    <source>
        <strain evidence="2 3">DSM 2061</strain>
    </source>
</reference>
<evidence type="ECO:0000313" key="3">
    <source>
        <dbReference type="Proteomes" id="UP000185728"/>
    </source>
</evidence>
<keyword evidence="1" id="KW-1133">Transmembrane helix</keyword>
<dbReference type="Proteomes" id="UP000185728">
    <property type="component" value="Unassembled WGS sequence"/>
</dbReference>